<sequence>MPHARKLDSQSIPSQQNRFPKTVASDHLTTADTSEKKRVKSQLHPEFIIDEMDFKALSKAVPDGTVGTITEVHQHNTELLLHKLGQRLAFERASVRLYEALIFKCLAAQKGKKKVVSLDLLRQFRDEEVEHSLLLKKAIETLGFDSDDWIPDMDSTLLATLQIPKVFSQKNTSILQCLESVQIFATNDNAEWHTLHELFTNMGLQDLADEFNQALEEDSRQLEMLSRWIYQLSHV</sequence>
<dbReference type="STRING" id="291169.A9E74_00440"/>
<organism evidence="2 3">
    <name type="scientific">Methylophaga muralis</name>
    <dbReference type="NCBI Taxonomy" id="291169"/>
    <lineage>
        <taxon>Bacteria</taxon>
        <taxon>Pseudomonadati</taxon>
        <taxon>Pseudomonadota</taxon>
        <taxon>Gammaproteobacteria</taxon>
        <taxon>Thiotrichales</taxon>
        <taxon>Piscirickettsiaceae</taxon>
        <taxon>Methylophaga</taxon>
    </lineage>
</organism>
<reference evidence="2 3" key="1">
    <citation type="submission" date="2016-07" db="EMBL/GenBank/DDBJ databases">
        <title>Draft Genome Sequence of Methylophaga muralis Bur 1.</title>
        <authorList>
            <person name="Vasilenko O.V."/>
            <person name="Doronina N.V."/>
            <person name="Shmareva M.N."/>
            <person name="Tarlachkov S.V."/>
            <person name="Mustakhimov I."/>
            <person name="Trotsenko Y.A."/>
        </authorList>
    </citation>
    <scope>NUCLEOTIDE SEQUENCE [LARGE SCALE GENOMIC DNA]</scope>
    <source>
        <strain evidence="2 3">Bur 1</strain>
    </source>
</reference>
<dbReference type="PATRIC" id="fig|291169.3.peg.446"/>
<feature type="compositionally biased region" description="Polar residues" evidence="1">
    <location>
        <begin position="9"/>
        <end position="19"/>
    </location>
</feature>
<evidence type="ECO:0000313" key="2">
    <source>
        <dbReference type="EMBL" id="ODN67934.1"/>
    </source>
</evidence>
<dbReference type="InterPro" id="IPR012347">
    <property type="entry name" value="Ferritin-like"/>
</dbReference>
<evidence type="ECO:0008006" key="4">
    <source>
        <dbReference type="Google" id="ProtNLM"/>
    </source>
</evidence>
<gene>
    <name evidence="2" type="ORF">A9E74_00440</name>
</gene>
<comment type="caution">
    <text evidence="2">The sequence shown here is derived from an EMBL/GenBank/DDBJ whole genome shotgun (WGS) entry which is preliminary data.</text>
</comment>
<evidence type="ECO:0000313" key="3">
    <source>
        <dbReference type="Proteomes" id="UP000094379"/>
    </source>
</evidence>
<dbReference type="Proteomes" id="UP000094379">
    <property type="component" value="Unassembled WGS sequence"/>
</dbReference>
<dbReference type="InterPro" id="IPR009078">
    <property type="entry name" value="Ferritin-like_SF"/>
</dbReference>
<proteinExistence type="predicted"/>
<dbReference type="RefSeq" id="WP_069295019.1">
    <property type="nucleotide sequence ID" value="NZ_MCRI01000002.1"/>
</dbReference>
<name>A0A1E3GVB0_9GAMM</name>
<dbReference type="EMBL" id="MCRI01000002">
    <property type="protein sequence ID" value="ODN67934.1"/>
    <property type="molecule type" value="Genomic_DNA"/>
</dbReference>
<protein>
    <recommendedName>
        <fullName evidence="4">Ferritin-like domain protein</fullName>
    </recommendedName>
</protein>
<keyword evidence="3" id="KW-1185">Reference proteome</keyword>
<dbReference type="Gene3D" id="1.20.1260.10">
    <property type="match status" value="1"/>
</dbReference>
<dbReference type="SUPFAM" id="SSF47240">
    <property type="entry name" value="Ferritin-like"/>
    <property type="match status" value="1"/>
</dbReference>
<evidence type="ECO:0000256" key="1">
    <source>
        <dbReference type="SAM" id="MobiDB-lite"/>
    </source>
</evidence>
<feature type="region of interest" description="Disordered" evidence="1">
    <location>
        <begin position="1"/>
        <end position="36"/>
    </location>
</feature>
<dbReference type="AlphaFoldDB" id="A0A1E3GVB0"/>
<accession>A0A1E3GVB0</accession>